<dbReference type="InterPro" id="IPR011761">
    <property type="entry name" value="ATP-grasp"/>
</dbReference>
<dbReference type="InterPro" id="IPR016185">
    <property type="entry name" value="PreATP-grasp_dom_sf"/>
</dbReference>
<sequence length="358" mass="39815">MNDEYGCDPEVPLRPVSRISVVYNLKKNAGAGEPDDKYEEYDPLSTVESVAETIASFGFSVSLCEQDENFFPRLRDQAPDFVANLAEGRGDARGREAQVPCILESESIPFWGSDAVSMAVALDKLLTGRTLSSEGIPVPLSSSFRGEEDLPVLPELFRQRFRYVVKPRYEGSSKGIFTDSVAHSPREAEDRIRRIWHRYGQPALLEEYLPGAEVTVGVTGNGRPAIAGMMRISPVHPREEFLYSLEEKRNYLERIRYDGPETIPAPLREQLGRFAAAAFRALELRDMARVDFRLDGDGIPRIIDVNPLPGLSPQYSDLPILHRLSGGSYPDLVRSILASAFRRNGLAFSALPVEADAL</sequence>
<dbReference type="GO" id="GO:0046872">
    <property type="term" value="F:metal ion binding"/>
    <property type="evidence" value="ECO:0007669"/>
    <property type="project" value="InterPro"/>
</dbReference>
<dbReference type="PANTHER" id="PTHR23132">
    <property type="entry name" value="D-ALANINE--D-ALANINE LIGASE"/>
    <property type="match status" value="1"/>
</dbReference>
<dbReference type="InterPro" id="IPR011095">
    <property type="entry name" value="Dala_Dala_lig_C"/>
</dbReference>
<accession>A0A4R8LZX8</accession>
<dbReference type="GO" id="GO:0005524">
    <property type="term" value="F:ATP binding"/>
    <property type="evidence" value="ECO:0007669"/>
    <property type="project" value="UniProtKB-UniRule"/>
</dbReference>
<dbReference type="PROSITE" id="PS50975">
    <property type="entry name" value="ATP_GRASP"/>
    <property type="match status" value="1"/>
</dbReference>
<gene>
    <name evidence="6" type="ORF">C8D99_1324</name>
</gene>
<reference evidence="6 7" key="1">
    <citation type="submission" date="2019-03" db="EMBL/GenBank/DDBJ databases">
        <title>Genomic Encyclopedia of Type Strains, Phase IV (KMG-IV): sequencing the most valuable type-strain genomes for metagenomic binning, comparative biology and taxonomic classification.</title>
        <authorList>
            <person name="Goeker M."/>
        </authorList>
    </citation>
    <scope>NUCLEOTIDE SEQUENCE [LARGE SCALE GENOMIC DNA]</scope>
    <source>
        <strain evidence="6 7">DSM 25964</strain>
    </source>
</reference>
<dbReference type="Gene3D" id="3.30.470.20">
    <property type="entry name" value="ATP-grasp fold, B domain"/>
    <property type="match status" value="1"/>
</dbReference>
<dbReference type="InterPro" id="IPR013815">
    <property type="entry name" value="ATP_grasp_subdomain_1"/>
</dbReference>
<organism evidence="6 7">
    <name type="scientific">Aminivibrio pyruvatiphilus</name>
    <dbReference type="NCBI Taxonomy" id="1005740"/>
    <lineage>
        <taxon>Bacteria</taxon>
        <taxon>Thermotogati</taxon>
        <taxon>Synergistota</taxon>
        <taxon>Synergistia</taxon>
        <taxon>Synergistales</taxon>
        <taxon>Aminobacteriaceae</taxon>
        <taxon>Aminivibrio</taxon>
    </lineage>
</organism>
<dbReference type="SUPFAM" id="SSF56059">
    <property type="entry name" value="Glutathione synthetase ATP-binding domain-like"/>
    <property type="match status" value="1"/>
</dbReference>
<protein>
    <submittedName>
        <fullName evidence="6">D-alanine-D-alanine ligase</fullName>
    </submittedName>
</protein>
<dbReference type="PANTHER" id="PTHR23132:SF23">
    <property type="entry name" value="D-ALANINE--D-ALANINE LIGASE B"/>
    <property type="match status" value="1"/>
</dbReference>
<dbReference type="AlphaFoldDB" id="A0A4R8LZX8"/>
<dbReference type="OrthoDB" id="9813261at2"/>
<dbReference type="RefSeq" id="WP_133959164.1">
    <property type="nucleotide sequence ID" value="NZ_SORI01000032.1"/>
</dbReference>
<proteinExistence type="inferred from homology"/>
<evidence type="ECO:0000256" key="3">
    <source>
        <dbReference type="ARBA" id="ARBA00023316"/>
    </source>
</evidence>
<dbReference type="SUPFAM" id="SSF52440">
    <property type="entry name" value="PreATP-grasp domain"/>
    <property type="match status" value="1"/>
</dbReference>
<dbReference type="Proteomes" id="UP000295066">
    <property type="component" value="Unassembled WGS sequence"/>
</dbReference>
<feature type="domain" description="ATP-grasp" evidence="5">
    <location>
        <begin position="128"/>
        <end position="338"/>
    </location>
</feature>
<keyword evidence="4" id="KW-0547">Nucleotide-binding</keyword>
<keyword evidence="3" id="KW-0961">Cell wall biogenesis/degradation</keyword>
<dbReference type="EMBL" id="SORI01000032">
    <property type="protein sequence ID" value="TDY53156.1"/>
    <property type="molecule type" value="Genomic_DNA"/>
</dbReference>
<keyword evidence="7" id="KW-1185">Reference proteome</keyword>
<name>A0A4R8LZX8_9BACT</name>
<comment type="caution">
    <text evidence="6">The sequence shown here is derived from an EMBL/GenBank/DDBJ whole genome shotgun (WGS) entry which is preliminary data.</text>
</comment>
<evidence type="ECO:0000256" key="1">
    <source>
        <dbReference type="ARBA" id="ARBA00010871"/>
    </source>
</evidence>
<comment type="similarity">
    <text evidence="1">Belongs to the D-alanine--D-alanine ligase family.</text>
</comment>
<keyword evidence="2 6" id="KW-0436">Ligase</keyword>
<dbReference type="Gene3D" id="3.30.1490.20">
    <property type="entry name" value="ATP-grasp fold, A domain"/>
    <property type="match status" value="1"/>
</dbReference>
<dbReference type="Pfam" id="PF07478">
    <property type="entry name" value="Dala_Dala_lig_C"/>
    <property type="match status" value="1"/>
</dbReference>
<evidence type="ECO:0000256" key="2">
    <source>
        <dbReference type="ARBA" id="ARBA00022598"/>
    </source>
</evidence>
<evidence type="ECO:0000313" key="6">
    <source>
        <dbReference type="EMBL" id="TDY53156.1"/>
    </source>
</evidence>
<evidence type="ECO:0000313" key="7">
    <source>
        <dbReference type="Proteomes" id="UP000295066"/>
    </source>
</evidence>
<evidence type="ECO:0000259" key="5">
    <source>
        <dbReference type="PROSITE" id="PS50975"/>
    </source>
</evidence>
<evidence type="ECO:0000256" key="4">
    <source>
        <dbReference type="PROSITE-ProRule" id="PRU00409"/>
    </source>
</evidence>
<keyword evidence="4" id="KW-0067">ATP-binding</keyword>
<dbReference type="GO" id="GO:0008716">
    <property type="term" value="F:D-alanine-D-alanine ligase activity"/>
    <property type="evidence" value="ECO:0007669"/>
    <property type="project" value="InterPro"/>
</dbReference>
<dbReference type="GO" id="GO:0071555">
    <property type="term" value="P:cell wall organization"/>
    <property type="evidence" value="ECO:0007669"/>
    <property type="project" value="UniProtKB-KW"/>
</dbReference>